<feature type="repeat" description="ANK" evidence="3">
    <location>
        <begin position="554"/>
        <end position="586"/>
    </location>
</feature>
<feature type="chain" id="PRO_5020963155" evidence="4">
    <location>
        <begin position="23"/>
        <end position="665"/>
    </location>
</feature>
<gene>
    <name evidence="5" type="ORF">B0A54_07344</name>
</gene>
<dbReference type="SMART" id="SM00248">
    <property type="entry name" value="ANK"/>
    <property type="match status" value="7"/>
</dbReference>
<comment type="caution">
    <text evidence="5">The sequence shown here is derived from an EMBL/GenBank/DDBJ whole genome shotgun (WGS) entry which is preliminary data.</text>
</comment>
<dbReference type="OrthoDB" id="3918771at2759"/>
<protein>
    <submittedName>
        <fullName evidence="5">Uncharacterized protein</fullName>
    </submittedName>
</protein>
<name>A0A4U0V3C0_9PEZI</name>
<dbReference type="PROSITE" id="PS50297">
    <property type="entry name" value="ANK_REP_REGION"/>
    <property type="match status" value="2"/>
</dbReference>
<dbReference type="EMBL" id="NAJP01000024">
    <property type="protein sequence ID" value="TKA42256.1"/>
    <property type="molecule type" value="Genomic_DNA"/>
</dbReference>
<dbReference type="InterPro" id="IPR002110">
    <property type="entry name" value="Ankyrin_rpt"/>
</dbReference>
<keyword evidence="4" id="KW-0732">Signal</keyword>
<dbReference type="InterPro" id="IPR036770">
    <property type="entry name" value="Ankyrin_rpt-contain_sf"/>
</dbReference>
<dbReference type="STRING" id="329885.A0A4U0V3C0"/>
<organism evidence="5 6">
    <name type="scientific">Friedmanniomyces endolithicus</name>
    <dbReference type="NCBI Taxonomy" id="329885"/>
    <lineage>
        <taxon>Eukaryota</taxon>
        <taxon>Fungi</taxon>
        <taxon>Dikarya</taxon>
        <taxon>Ascomycota</taxon>
        <taxon>Pezizomycotina</taxon>
        <taxon>Dothideomycetes</taxon>
        <taxon>Dothideomycetidae</taxon>
        <taxon>Mycosphaerellales</taxon>
        <taxon>Teratosphaeriaceae</taxon>
        <taxon>Friedmanniomyces</taxon>
    </lineage>
</organism>
<keyword evidence="1" id="KW-0677">Repeat</keyword>
<dbReference type="AlphaFoldDB" id="A0A4U0V3C0"/>
<proteinExistence type="predicted"/>
<feature type="signal peptide" evidence="4">
    <location>
        <begin position="1"/>
        <end position="22"/>
    </location>
</feature>
<dbReference type="PANTHER" id="PTHR24189:SF50">
    <property type="entry name" value="ANKYRIN REPEAT AND SOCS BOX PROTEIN 2"/>
    <property type="match status" value="1"/>
</dbReference>
<dbReference type="Proteomes" id="UP000310066">
    <property type="component" value="Unassembled WGS sequence"/>
</dbReference>
<evidence type="ECO:0000256" key="1">
    <source>
        <dbReference type="ARBA" id="ARBA00022737"/>
    </source>
</evidence>
<dbReference type="Gene3D" id="1.25.40.20">
    <property type="entry name" value="Ankyrin repeat-containing domain"/>
    <property type="match status" value="3"/>
</dbReference>
<evidence type="ECO:0000313" key="5">
    <source>
        <dbReference type="EMBL" id="TKA42256.1"/>
    </source>
</evidence>
<reference evidence="5 6" key="1">
    <citation type="submission" date="2017-03" db="EMBL/GenBank/DDBJ databases">
        <title>Genomes of endolithic fungi from Antarctica.</title>
        <authorList>
            <person name="Coleine C."/>
            <person name="Masonjones S."/>
            <person name="Stajich J.E."/>
        </authorList>
    </citation>
    <scope>NUCLEOTIDE SEQUENCE [LARGE SCALE GENOMIC DNA]</scope>
    <source>
        <strain evidence="5 6">CCFEE 5311</strain>
    </source>
</reference>
<evidence type="ECO:0000256" key="3">
    <source>
        <dbReference type="PROSITE-ProRule" id="PRU00023"/>
    </source>
</evidence>
<dbReference type="InterPro" id="IPR050745">
    <property type="entry name" value="Multifunctional_regulatory"/>
</dbReference>
<evidence type="ECO:0000313" key="6">
    <source>
        <dbReference type="Proteomes" id="UP000310066"/>
    </source>
</evidence>
<keyword evidence="2 3" id="KW-0040">ANK repeat</keyword>
<evidence type="ECO:0000256" key="2">
    <source>
        <dbReference type="ARBA" id="ARBA00023043"/>
    </source>
</evidence>
<evidence type="ECO:0000256" key="4">
    <source>
        <dbReference type="SAM" id="SignalP"/>
    </source>
</evidence>
<dbReference type="SUPFAM" id="SSF48403">
    <property type="entry name" value="Ankyrin repeat"/>
    <property type="match status" value="1"/>
</dbReference>
<dbReference type="Pfam" id="PF00023">
    <property type="entry name" value="Ank"/>
    <property type="match status" value="1"/>
</dbReference>
<sequence>MLGVSSLFLGLLVACQRWSARAEPHADANAAYKRSLVDEAYHNLPWEELSEFDFYPRAYPVQQPYHEIVEPDIEDDISVPQAELGTKTEVEADHMEPPKLKNRMVNLVVRQLNGTAIVTDDCLATTDTAARRWFISNTLLCYSVFVAVFHYTKRVVEARCKAGPDASVPSDRNGLTCLHWLFNFPDPDVEKVAGALLAAGAKINALTKPWPSVANPHFPFTWPLGSPLHFAVFTSNEAAVVALLKQGATLDTRDGRDPYVIDDNVRQMHRHGDAEEGDWSEPDKSPLGFTPIDLATAMHDHEMLSCIRANTDAYDVTAADEEGYTPLHRLSHLRLVKTSRGLRFWYLAFTGTQSEVKDRMIKTIKELQIMRGDINKLTSALPLSGRSGVAGLAPLMITVTKLDHTAVAALLECGADPNTANADGRTALTLLLEGLWLGKESFMRIAELLIRFEADVNHASRDYMTPLVAVTEAKCMAAFHLLVDAGADLTSSPDGLNIIARWMWISSYWRASAIPRSTSDSSVAAATAQEAEIVGILRALDLKKSPWASSMDKDGGTLLHYAAYSGLVTCVRLLIDAELDINGVRKMHFKRSDGRPASYNEIPALHMPEGTPLDVVEERHGKFLASSRSAFSEGDARFVMNQFEEVKSILQEHGGKNRKTFSTPF</sequence>
<feature type="repeat" description="ANK" evidence="3">
    <location>
        <begin position="226"/>
        <end position="255"/>
    </location>
</feature>
<dbReference type="PROSITE" id="PS50088">
    <property type="entry name" value="ANK_REPEAT"/>
    <property type="match status" value="2"/>
</dbReference>
<accession>A0A4U0V3C0</accession>
<dbReference type="PANTHER" id="PTHR24189">
    <property type="entry name" value="MYOTROPHIN"/>
    <property type="match status" value="1"/>
</dbReference>